<gene>
    <name evidence="7" type="ORF">ElyMa_003897700</name>
</gene>
<dbReference type="PANTHER" id="PTHR10173:SF52">
    <property type="entry name" value="METHIONINE-R-SULFOXIDE REDUCTASE B1"/>
    <property type="match status" value="1"/>
</dbReference>
<dbReference type="Gene3D" id="2.170.150.20">
    <property type="entry name" value="Peptide methionine sulfoxide reductase"/>
    <property type="match status" value="1"/>
</dbReference>
<evidence type="ECO:0000313" key="8">
    <source>
        <dbReference type="Proteomes" id="UP000762676"/>
    </source>
</evidence>
<dbReference type="PROSITE" id="PS51790">
    <property type="entry name" value="MSRB"/>
    <property type="match status" value="1"/>
</dbReference>
<evidence type="ECO:0000256" key="4">
    <source>
        <dbReference type="ARBA" id="ARBA00048488"/>
    </source>
</evidence>
<evidence type="ECO:0000313" key="7">
    <source>
        <dbReference type="EMBL" id="GFR74627.1"/>
    </source>
</evidence>
<dbReference type="SUPFAM" id="SSF51316">
    <property type="entry name" value="Mss4-like"/>
    <property type="match status" value="1"/>
</dbReference>
<dbReference type="NCBIfam" id="TIGR00357">
    <property type="entry name" value="peptide-methionine (R)-S-oxide reductase MsrB"/>
    <property type="match status" value="1"/>
</dbReference>
<accession>A0AAV4FMW5</accession>
<keyword evidence="3 5" id="KW-0560">Oxidoreductase</keyword>
<dbReference type="GO" id="GO:0005737">
    <property type="term" value="C:cytoplasm"/>
    <property type="evidence" value="ECO:0007669"/>
    <property type="project" value="TreeGrafter"/>
</dbReference>
<dbReference type="GO" id="GO:0046872">
    <property type="term" value="F:metal ion binding"/>
    <property type="evidence" value="ECO:0007669"/>
    <property type="project" value="UniProtKB-KW"/>
</dbReference>
<organism evidence="7 8">
    <name type="scientific">Elysia marginata</name>
    <dbReference type="NCBI Taxonomy" id="1093978"/>
    <lineage>
        <taxon>Eukaryota</taxon>
        <taxon>Metazoa</taxon>
        <taxon>Spiralia</taxon>
        <taxon>Lophotrochozoa</taxon>
        <taxon>Mollusca</taxon>
        <taxon>Gastropoda</taxon>
        <taxon>Heterobranchia</taxon>
        <taxon>Euthyneura</taxon>
        <taxon>Panpulmonata</taxon>
        <taxon>Sacoglossa</taxon>
        <taxon>Placobranchoidea</taxon>
        <taxon>Plakobranchidae</taxon>
        <taxon>Elysia</taxon>
    </lineage>
</organism>
<reference evidence="7 8" key="1">
    <citation type="journal article" date="2021" name="Elife">
        <title>Chloroplast acquisition without the gene transfer in kleptoplastic sea slugs, Plakobranchus ocellatus.</title>
        <authorList>
            <person name="Maeda T."/>
            <person name="Takahashi S."/>
            <person name="Yoshida T."/>
            <person name="Shimamura S."/>
            <person name="Takaki Y."/>
            <person name="Nagai Y."/>
            <person name="Toyoda A."/>
            <person name="Suzuki Y."/>
            <person name="Arimoto A."/>
            <person name="Ishii H."/>
            <person name="Satoh N."/>
            <person name="Nishiyama T."/>
            <person name="Hasebe M."/>
            <person name="Maruyama T."/>
            <person name="Minagawa J."/>
            <person name="Obokata J."/>
            <person name="Shigenobu S."/>
        </authorList>
    </citation>
    <scope>NUCLEOTIDE SEQUENCE [LARGE SCALE GENOMIC DNA]</scope>
</reference>
<keyword evidence="8" id="KW-1185">Reference proteome</keyword>
<dbReference type="GO" id="GO:0006979">
    <property type="term" value="P:response to oxidative stress"/>
    <property type="evidence" value="ECO:0007669"/>
    <property type="project" value="InterPro"/>
</dbReference>
<dbReference type="Pfam" id="PF01641">
    <property type="entry name" value="SelR"/>
    <property type="match status" value="1"/>
</dbReference>
<sequence>MPATKAVPAWTGALLDNKKKGVYYCSCCGVDLFSSSSKFDSGSGWPSFYDVMKDKDVSRLPAVDIKQDRSYGMTRTEVLCGKCSSHLGHVFNDGPQPTGLRYCINSVSLKFKADKGGTSNGGGNNNKNNL</sequence>
<dbReference type="InterPro" id="IPR028427">
    <property type="entry name" value="Met_Sox_Rdtase_MsrB"/>
</dbReference>
<evidence type="ECO:0000256" key="5">
    <source>
        <dbReference type="RuleBase" id="RU365044"/>
    </source>
</evidence>
<feature type="domain" description="MsrB" evidence="6">
    <location>
        <begin position="1"/>
        <end position="114"/>
    </location>
</feature>
<dbReference type="InterPro" id="IPR011057">
    <property type="entry name" value="Mss4-like_sf"/>
</dbReference>
<keyword evidence="5" id="KW-0479">Metal-binding</keyword>
<evidence type="ECO:0000256" key="1">
    <source>
        <dbReference type="ARBA" id="ARBA00007174"/>
    </source>
</evidence>
<comment type="catalytic activity">
    <reaction evidence="4 5">
        <text>L-methionyl-[protein] + [thioredoxin]-disulfide + H2O = L-methionyl-(R)-S-oxide-[protein] + [thioredoxin]-dithiol</text>
        <dbReference type="Rhea" id="RHEA:24164"/>
        <dbReference type="Rhea" id="RHEA-COMP:10698"/>
        <dbReference type="Rhea" id="RHEA-COMP:10700"/>
        <dbReference type="Rhea" id="RHEA-COMP:12313"/>
        <dbReference type="Rhea" id="RHEA-COMP:12314"/>
        <dbReference type="ChEBI" id="CHEBI:15377"/>
        <dbReference type="ChEBI" id="CHEBI:16044"/>
        <dbReference type="ChEBI" id="CHEBI:29950"/>
        <dbReference type="ChEBI" id="CHEBI:45764"/>
        <dbReference type="ChEBI" id="CHEBI:50058"/>
        <dbReference type="EC" id="1.8.4.12"/>
    </reaction>
</comment>
<comment type="function">
    <text evidence="5">Methionine-sulfoxide reductase that specifically reduces methionine (R)-sulfoxide back to methionine. While in many cases methionine oxidation is the result of random oxidation following oxidative stress, methionine oxidation is also a post-translational modification that takes place on specific residues.</text>
</comment>
<evidence type="ECO:0000256" key="2">
    <source>
        <dbReference type="ARBA" id="ARBA00012499"/>
    </source>
</evidence>
<dbReference type="EC" id="1.8.4.12" evidence="2 5"/>
<dbReference type="PANTHER" id="PTHR10173">
    <property type="entry name" value="METHIONINE SULFOXIDE REDUCTASE"/>
    <property type="match status" value="1"/>
</dbReference>
<dbReference type="GO" id="GO:0030091">
    <property type="term" value="P:protein repair"/>
    <property type="evidence" value="ECO:0007669"/>
    <property type="project" value="InterPro"/>
</dbReference>
<name>A0AAV4FMW5_9GAST</name>
<dbReference type="AlphaFoldDB" id="A0AAV4FMW5"/>
<proteinExistence type="inferred from homology"/>
<keyword evidence="5" id="KW-0862">Zinc</keyword>
<dbReference type="Proteomes" id="UP000762676">
    <property type="component" value="Unassembled WGS sequence"/>
</dbReference>
<dbReference type="GO" id="GO:0033743">
    <property type="term" value="F:peptide-methionine (R)-S-oxide reductase activity"/>
    <property type="evidence" value="ECO:0007669"/>
    <property type="project" value="UniProtKB-EC"/>
</dbReference>
<comment type="similarity">
    <text evidence="1 5">Belongs to the MsrB Met sulfoxide reductase family.</text>
</comment>
<evidence type="ECO:0000259" key="6">
    <source>
        <dbReference type="PROSITE" id="PS51790"/>
    </source>
</evidence>
<evidence type="ECO:0000256" key="3">
    <source>
        <dbReference type="ARBA" id="ARBA00023002"/>
    </source>
</evidence>
<comment type="cofactor">
    <cofactor evidence="5">
        <name>Zn(2+)</name>
        <dbReference type="ChEBI" id="CHEBI:29105"/>
    </cofactor>
    <text evidence="5">Binds 1 zinc ion per subunit.</text>
</comment>
<dbReference type="EMBL" id="BMAT01007934">
    <property type="protein sequence ID" value="GFR74627.1"/>
    <property type="molecule type" value="Genomic_DNA"/>
</dbReference>
<protein>
    <recommendedName>
        <fullName evidence="2 5">Peptide-methionine (R)-S-oxide reductase</fullName>
        <ecNumber evidence="2 5">1.8.4.12</ecNumber>
    </recommendedName>
</protein>
<comment type="caution">
    <text evidence="7">The sequence shown here is derived from an EMBL/GenBank/DDBJ whole genome shotgun (WGS) entry which is preliminary data.</text>
</comment>
<dbReference type="InterPro" id="IPR002579">
    <property type="entry name" value="Met_Sox_Rdtase_MsrB_dom"/>
</dbReference>